<evidence type="ECO:0000256" key="3">
    <source>
        <dbReference type="ARBA" id="ARBA00022833"/>
    </source>
</evidence>
<evidence type="ECO:0000256" key="5">
    <source>
        <dbReference type="SAM" id="MobiDB-lite"/>
    </source>
</evidence>
<feature type="region of interest" description="Disordered" evidence="5">
    <location>
        <begin position="312"/>
        <end position="333"/>
    </location>
</feature>
<feature type="region of interest" description="Disordered" evidence="5">
    <location>
        <begin position="592"/>
        <end position="658"/>
    </location>
</feature>
<dbReference type="Gene3D" id="6.10.140.2220">
    <property type="match status" value="1"/>
</dbReference>
<dbReference type="PROSITE" id="PS50865">
    <property type="entry name" value="ZF_MYND_2"/>
    <property type="match status" value="1"/>
</dbReference>
<keyword evidence="2 4" id="KW-0863">Zinc-finger</keyword>
<feature type="domain" description="MYND-type" evidence="6">
    <location>
        <begin position="510"/>
        <end position="554"/>
    </location>
</feature>
<protein>
    <recommendedName>
        <fullName evidence="6">MYND-type domain-containing protein</fullName>
    </recommendedName>
</protein>
<dbReference type="EMBL" id="CDMZ01001076">
    <property type="protein sequence ID" value="CEM26755.1"/>
    <property type="molecule type" value="Genomic_DNA"/>
</dbReference>
<evidence type="ECO:0000256" key="1">
    <source>
        <dbReference type="ARBA" id="ARBA00022723"/>
    </source>
</evidence>
<feature type="region of interest" description="Disordered" evidence="5">
    <location>
        <begin position="407"/>
        <end position="496"/>
    </location>
</feature>
<reference evidence="7" key="1">
    <citation type="submission" date="2014-11" db="EMBL/GenBank/DDBJ databases">
        <authorList>
            <person name="Otto D Thomas"/>
            <person name="Naeem Raeece"/>
        </authorList>
    </citation>
    <scope>NUCLEOTIDE SEQUENCE</scope>
</reference>
<feature type="compositionally biased region" description="Low complexity" evidence="5">
    <location>
        <begin position="316"/>
        <end position="326"/>
    </location>
</feature>
<dbReference type="Pfam" id="PF01753">
    <property type="entry name" value="zf-MYND"/>
    <property type="match status" value="1"/>
</dbReference>
<evidence type="ECO:0000313" key="7">
    <source>
        <dbReference type="EMBL" id="CEM26755.1"/>
    </source>
</evidence>
<feature type="compositionally biased region" description="Pro residues" evidence="5">
    <location>
        <begin position="415"/>
        <end position="437"/>
    </location>
</feature>
<evidence type="ECO:0000256" key="4">
    <source>
        <dbReference type="PROSITE-ProRule" id="PRU00134"/>
    </source>
</evidence>
<feature type="compositionally biased region" description="Pro residues" evidence="5">
    <location>
        <begin position="594"/>
        <end position="604"/>
    </location>
</feature>
<dbReference type="InterPro" id="IPR002893">
    <property type="entry name" value="Znf_MYND"/>
</dbReference>
<feature type="compositionally biased region" description="Pro residues" evidence="5">
    <location>
        <begin position="630"/>
        <end position="643"/>
    </location>
</feature>
<name>A0A0G4GC17_9ALVE</name>
<dbReference type="AlphaFoldDB" id="A0A0G4GC17"/>
<dbReference type="GO" id="GO:0008270">
    <property type="term" value="F:zinc ion binding"/>
    <property type="evidence" value="ECO:0007669"/>
    <property type="project" value="UniProtKB-KW"/>
</dbReference>
<accession>A0A0G4GC17</accession>
<dbReference type="SUPFAM" id="SSF144232">
    <property type="entry name" value="HIT/MYND zinc finger-like"/>
    <property type="match status" value="1"/>
</dbReference>
<organism evidence="7">
    <name type="scientific">Chromera velia CCMP2878</name>
    <dbReference type="NCBI Taxonomy" id="1169474"/>
    <lineage>
        <taxon>Eukaryota</taxon>
        <taxon>Sar</taxon>
        <taxon>Alveolata</taxon>
        <taxon>Colpodellida</taxon>
        <taxon>Chromeraceae</taxon>
        <taxon>Chromera</taxon>
    </lineage>
</organism>
<keyword evidence="1" id="KW-0479">Metal-binding</keyword>
<dbReference type="PhylomeDB" id="A0A0G4GC17"/>
<feature type="compositionally biased region" description="Basic and acidic residues" evidence="5">
    <location>
        <begin position="475"/>
        <end position="496"/>
    </location>
</feature>
<sequence length="658" mass="72229">MKTDTASEKGTISEGCGSVDGIFPDFVLLGEEFAPLRSAVTRIVGANALLDRVVLKAKDTLPAEVDVEQLRSKQILEWHEKEGGKGIELRAKKVEVEEFSVPLKEDGRTDVQVEQESYANDYQIAERIANLSRSFQTVCQQLTDAVNEFEKLIRPALFRRSVPIQDLMLHVEALNACAPPGASEEETGALDFAPFFRSLYCSVRSSYRDSAYYRLVSFGARLVVVEMFGMSAEVKRAERSAFASPDVSEIALSLFRDALDILSSGRKLQRQDFITAVKAVEMSLQNPAVIRRVESDRQRVSQALQRIQTAWKDSLQQQPQKDTQQQTESGGNGCFLGGEECRLRRLLSLLILQLQRNSSRRARNRTPATPLTSLSALVDAEFEQQKEGKGQGCVKETTLPDFSVALSEEEKENAPPQPQPPPACVNPPVTNLPPLPIPSEAEEETDAEQKGIAREQQGQAATTKERGKQSATEGEETRKEEGEAGTEKTTFHPLKSRQELKRLAPALCICTRCGQKTTKPKSCAGCKLTLYCSRECQKAHWAPASAVKRKDSSCAAKAVPEGMAAPKGTCGHWGYHQRRCALLKERVHSVILPDPLPESDPPRPTKAAAAPAGSQSHTQYETVGADPNPRMTPAPEPQAPTDPVPAANLPLALTRSHN</sequence>
<evidence type="ECO:0000256" key="2">
    <source>
        <dbReference type="ARBA" id="ARBA00022771"/>
    </source>
</evidence>
<dbReference type="VEuPathDB" id="CryptoDB:Cvel_21237"/>
<evidence type="ECO:0000259" key="6">
    <source>
        <dbReference type="PROSITE" id="PS50865"/>
    </source>
</evidence>
<gene>
    <name evidence="7" type="ORF">Cvel_21237</name>
</gene>
<proteinExistence type="predicted"/>
<keyword evidence="3" id="KW-0862">Zinc</keyword>